<dbReference type="Proteomes" id="UP000829354">
    <property type="component" value="Chromosome I"/>
</dbReference>
<evidence type="ECO:0000313" key="3">
    <source>
        <dbReference type="Proteomes" id="UP000829354"/>
    </source>
</evidence>
<reference evidence="2 3" key="1">
    <citation type="submission" date="2022-04" db="EMBL/GenBank/DDBJ databases">
        <title>Chromosome-level reference genomes for two strains of Caenorhabditis briggsae: an improved platform for comparative genomics.</title>
        <authorList>
            <person name="Stevens L."/>
            <person name="Andersen E."/>
        </authorList>
    </citation>
    <scope>NUCLEOTIDE SEQUENCE [LARGE SCALE GENOMIC DNA]</scope>
    <source>
        <strain evidence="2">VX34</strain>
        <tissue evidence="2">Whole-organism</tissue>
    </source>
</reference>
<evidence type="ECO:0000313" key="2">
    <source>
        <dbReference type="EMBL" id="UMM11957.1"/>
    </source>
</evidence>
<proteinExistence type="predicted"/>
<dbReference type="AlphaFoldDB" id="A0AAE9E027"/>
<dbReference type="OMA" id="QTTIDMY"/>
<accession>A0AAE9E027</accession>
<sequence>MQNVEKIQTTIDMYKKLADRYGYENRNLKNVIKEKDEENLKLHTEIQELKNALAEEKVRRSQRDKNDDDWEVLR</sequence>
<dbReference type="EMBL" id="CP092620">
    <property type="protein sequence ID" value="UMM11957.1"/>
    <property type="molecule type" value="Genomic_DNA"/>
</dbReference>
<name>A0AAE9E027_CAEBR</name>
<evidence type="ECO:0000256" key="1">
    <source>
        <dbReference type="SAM" id="MobiDB-lite"/>
    </source>
</evidence>
<protein>
    <submittedName>
        <fullName evidence="2">Uncharacterized protein</fullName>
    </submittedName>
</protein>
<feature type="region of interest" description="Disordered" evidence="1">
    <location>
        <begin position="55"/>
        <end position="74"/>
    </location>
</feature>
<keyword evidence="3" id="KW-1185">Reference proteome</keyword>
<gene>
    <name evidence="2" type="ORF">L5515_000974</name>
</gene>
<organism evidence="2 3">
    <name type="scientific">Caenorhabditis briggsae</name>
    <dbReference type="NCBI Taxonomy" id="6238"/>
    <lineage>
        <taxon>Eukaryota</taxon>
        <taxon>Metazoa</taxon>
        <taxon>Ecdysozoa</taxon>
        <taxon>Nematoda</taxon>
        <taxon>Chromadorea</taxon>
        <taxon>Rhabditida</taxon>
        <taxon>Rhabditina</taxon>
        <taxon>Rhabditomorpha</taxon>
        <taxon>Rhabditoidea</taxon>
        <taxon>Rhabditidae</taxon>
        <taxon>Peloderinae</taxon>
        <taxon>Caenorhabditis</taxon>
    </lineage>
</organism>